<dbReference type="AlphaFoldDB" id="A0AA36HJR2"/>
<sequence length="218" mass="24146">MAPKQITIGAGYDQNELNPEMQQLIVQVEGLTLDEVNEMDTEFQAELRAMQMRVSVLNDRRAQIVQQETQARAKAKASAKAQTIAEALAVKKTGTVTVLVCSLPSMNVYSITVEKAKTVGKLKSKFVRRSGLHPTYGKKGGLKKDNLLLVDNANTALVPRSFIYNVPSLNGGRVVAIERDNYEVVPTTFRFPDFDRRADAPIDEEDDGVDDEESDDED</sequence>
<gene>
    <name evidence="2" type="ORF">EVOR1521_LOCUS918</name>
</gene>
<feature type="region of interest" description="Disordered" evidence="1">
    <location>
        <begin position="195"/>
        <end position="218"/>
    </location>
</feature>
<proteinExistence type="predicted"/>
<evidence type="ECO:0000313" key="3">
    <source>
        <dbReference type="Proteomes" id="UP001178507"/>
    </source>
</evidence>
<feature type="compositionally biased region" description="Acidic residues" evidence="1">
    <location>
        <begin position="201"/>
        <end position="218"/>
    </location>
</feature>
<accession>A0AA36HJR2</accession>
<evidence type="ECO:0000313" key="2">
    <source>
        <dbReference type="EMBL" id="CAJ1370328.1"/>
    </source>
</evidence>
<name>A0AA36HJR2_9DINO</name>
<protein>
    <submittedName>
        <fullName evidence="2">Uncharacterized protein</fullName>
    </submittedName>
</protein>
<evidence type="ECO:0000256" key="1">
    <source>
        <dbReference type="SAM" id="MobiDB-lite"/>
    </source>
</evidence>
<comment type="caution">
    <text evidence="2">The sequence shown here is derived from an EMBL/GenBank/DDBJ whole genome shotgun (WGS) entry which is preliminary data.</text>
</comment>
<reference evidence="2" key="1">
    <citation type="submission" date="2023-08" db="EMBL/GenBank/DDBJ databases">
        <authorList>
            <person name="Chen Y."/>
            <person name="Shah S."/>
            <person name="Dougan E. K."/>
            <person name="Thang M."/>
            <person name="Chan C."/>
        </authorList>
    </citation>
    <scope>NUCLEOTIDE SEQUENCE</scope>
</reference>
<organism evidence="2 3">
    <name type="scientific">Effrenium voratum</name>
    <dbReference type="NCBI Taxonomy" id="2562239"/>
    <lineage>
        <taxon>Eukaryota</taxon>
        <taxon>Sar</taxon>
        <taxon>Alveolata</taxon>
        <taxon>Dinophyceae</taxon>
        <taxon>Suessiales</taxon>
        <taxon>Symbiodiniaceae</taxon>
        <taxon>Effrenium</taxon>
    </lineage>
</organism>
<keyword evidence="3" id="KW-1185">Reference proteome</keyword>
<dbReference type="Proteomes" id="UP001178507">
    <property type="component" value="Unassembled WGS sequence"/>
</dbReference>
<dbReference type="EMBL" id="CAUJNA010000009">
    <property type="protein sequence ID" value="CAJ1370328.1"/>
    <property type="molecule type" value="Genomic_DNA"/>
</dbReference>